<evidence type="ECO:0000259" key="12">
    <source>
        <dbReference type="Pfam" id="PF19303"/>
    </source>
</evidence>
<dbReference type="Pfam" id="PF09334">
    <property type="entry name" value="tRNA-synt_1g"/>
    <property type="match status" value="1"/>
</dbReference>
<keyword evidence="5 10" id="KW-0067">ATP-binding</keyword>
<comment type="catalytic activity">
    <reaction evidence="8">
        <text>tRNA(Met) + L-methionine + ATP = L-methionyl-tRNA(Met) + AMP + diphosphate</text>
        <dbReference type="Rhea" id="RHEA:13481"/>
        <dbReference type="Rhea" id="RHEA-COMP:9667"/>
        <dbReference type="Rhea" id="RHEA-COMP:9698"/>
        <dbReference type="ChEBI" id="CHEBI:30616"/>
        <dbReference type="ChEBI" id="CHEBI:33019"/>
        <dbReference type="ChEBI" id="CHEBI:57844"/>
        <dbReference type="ChEBI" id="CHEBI:78442"/>
        <dbReference type="ChEBI" id="CHEBI:78530"/>
        <dbReference type="ChEBI" id="CHEBI:456215"/>
        <dbReference type="EC" id="6.1.1.10"/>
    </reaction>
</comment>
<evidence type="ECO:0000256" key="10">
    <source>
        <dbReference type="RuleBase" id="RU363039"/>
    </source>
</evidence>
<dbReference type="InterPro" id="IPR033911">
    <property type="entry name" value="MetRS_core"/>
</dbReference>
<dbReference type="PANTHER" id="PTHR43326">
    <property type="entry name" value="METHIONYL-TRNA SYNTHETASE"/>
    <property type="match status" value="1"/>
</dbReference>
<evidence type="ECO:0000256" key="5">
    <source>
        <dbReference type="ARBA" id="ARBA00022840"/>
    </source>
</evidence>
<feature type="domain" description="Methionyl/Leucyl tRNA synthetase" evidence="11">
    <location>
        <begin position="2"/>
        <end position="340"/>
    </location>
</feature>
<reference evidence="13" key="1">
    <citation type="submission" date="2013-11" db="EMBL/GenBank/DDBJ databases">
        <title>Genome sequence of the fusiform rust pathogen reveals effectors for host alternation and coevolution with pine.</title>
        <authorList>
            <consortium name="DOE Joint Genome Institute"/>
            <person name="Smith K."/>
            <person name="Pendleton A."/>
            <person name="Kubisiak T."/>
            <person name="Anderson C."/>
            <person name="Salamov A."/>
            <person name="Aerts A."/>
            <person name="Riley R."/>
            <person name="Clum A."/>
            <person name="Lindquist E."/>
            <person name="Ence D."/>
            <person name="Campbell M."/>
            <person name="Kronenberg Z."/>
            <person name="Feau N."/>
            <person name="Dhillon B."/>
            <person name="Hamelin R."/>
            <person name="Burleigh J."/>
            <person name="Smith J."/>
            <person name="Yandell M."/>
            <person name="Nelson C."/>
            <person name="Grigoriev I."/>
            <person name="Davis J."/>
        </authorList>
    </citation>
    <scope>NUCLEOTIDE SEQUENCE</scope>
    <source>
        <strain evidence="13">G11</strain>
    </source>
</reference>
<keyword evidence="6 10" id="KW-0648">Protein biosynthesis</keyword>
<dbReference type="AlphaFoldDB" id="A0A9P6NQD3"/>
<dbReference type="Gene3D" id="2.170.220.10">
    <property type="match status" value="1"/>
</dbReference>
<dbReference type="InterPro" id="IPR014729">
    <property type="entry name" value="Rossmann-like_a/b/a_fold"/>
</dbReference>
<dbReference type="EC" id="6.1.1.10" evidence="2"/>
<dbReference type="GO" id="GO:0006431">
    <property type="term" value="P:methionyl-tRNA aminoacylation"/>
    <property type="evidence" value="ECO:0007669"/>
    <property type="project" value="InterPro"/>
</dbReference>
<evidence type="ECO:0000313" key="13">
    <source>
        <dbReference type="EMBL" id="KAG0147646.1"/>
    </source>
</evidence>
<evidence type="ECO:0000256" key="9">
    <source>
        <dbReference type="ARBA" id="ARBA00068817"/>
    </source>
</evidence>
<dbReference type="Gene3D" id="3.40.50.620">
    <property type="entry name" value="HUPs"/>
    <property type="match status" value="1"/>
</dbReference>
<sequence length="499" mass="56560">MLIADVLARFNALRHSRPSFLSTGTDEHGLKIERAAGKLRKKPSELCETVSVRFRELARVAKISNTDFVRTTEPRHHLAAQTFWRRLWDKGQIYKGKYQGWYSVSDEAYYAAGQVQKHPEKEGEMVSIETGQTVEWIEEENYMFRLSDYRDRLAKWCESALVSSQKRDIIHQLGSKELPDLSISRPTSRLSWGVPVPEDPEQVMYVWIDALTNYLTVTGYPWSVGPSTKWPPDVHVVGKDITKFHAIYWPAMLMAAGLKLPRHVIAHGHWTMKAEKMSKSRGNVADPFEAMSEWGVDGLRYYLMRAPGSLWNDTDWAPERVTEHYRKELAGQLGNLLSRISAPRLWSRFPPGLRSGTGLFYPPSNEELVSERRCVMSDRIEQLPDEVERLMGAFEIPKALKSIFDVLTDANRLISDIAPWHSSTPPSAAHEAVYLCAESLRFTGILLQAFIPTKAAELLDMLGVPQDQRGWDQLRLGCASGFEVRAGDGATLFPGRTGK</sequence>
<proteinExistence type="inferred from homology"/>
<dbReference type="InterPro" id="IPR009080">
    <property type="entry name" value="tRNAsynth_Ia_anticodon-bd"/>
</dbReference>
<dbReference type="GO" id="GO:0004825">
    <property type="term" value="F:methionine-tRNA ligase activity"/>
    <property type="evidence" value="ECO:0007669"/>
    <property type="project" value="UniProtKB-EC"/>
</dbReference>
<evidence type="ECO:0000256" key="8">
    <source>
        <dbReference type="ARBA" id="ARBA00047364"/>
    </source>
</evidence>
<dbReference type="InterPro" id="IPR041872">
    <property type="entry name" value="Anticodon_Met"/>
</dbReference>
<dbReference type="EMBL" id="MU167245">
    <property type="protein sequence ID" value="KAG0147646.1"/>
    <property type="molecule type" value="Genomic_DNA"/>
</dbReference>
<dbReference type="GO" id="GO:0005524">
    <property type="term" value="F:ATP binding"/>
    <property type="evidence" value="ECO:0007669"/>
    <property type="project" value="UniProtKB-KW"/>
</dbReference>
<dbReference type="InterPro" id="IPR014758">
    <property type="entry name" value="Met-tRNA_synth"/>
</dbReference>
<dbReference type="OrthoDB" id="24670at2759"/>
<accession>A0A9P6NQD3</accession>
<comment type="similarity">
    <text evidence="1 10">Belongs to the class-I aminoacyl-tRNA synthetase family.</text>
</comment>
<evidence type="ECO:0000256" key="7">
    <source>
        <dbReference type="ARBA" id="ARBA00023146"/>
    </source>
</evidence>
<gene>
    <name evidence="13" type="ORF">CROQUDRAFT_42511</name>
</gene>
<dbReference type="CDD" id="cd00814">
    <property type="entry name" value="MetRS_core"/>
    <property type="match status" value="1"/>
</dbReference>
<dbReference type="Proteomes" id="UP000886653">
    <property type="component" value="Unassembled WGS sequence"/>
</dbReference>
<dbReference type="FunFam" id="2.170.220.10:FF:000001">
    <property type="entry name" value="methionine--tRNA ligase, mitochondrial"/>
    <property type="match status" value="1"/>
</dbReference>
<evidence type="ECO:0000256" key="4">
    <source>
        <dbReference type="ARBA" id="ARBA00022741"/>
    </source>
</evidence>
<evidence type="ECO:0000256" key="2">
    <source>
        <dbReference type="ARBA" id="ARBA00012838"/>
    </source>
</evidence>
<evidence type="ECO:0000259" key="11">
    <source>
        <dbReference type="Pfam" id="PF09334"/>
    </source>
</evidence>
<evidence type="ECO:0000313" key="14">
    <source>
        <dbReference type="Proteomes" id="UP000886653"/>
    </source>
</evidence>
<dbReference type="PANTHER" id="PTHR43326:SF1">
    <property type="entry name" value="METHIONINE--TRNA LIGASE, MITOCHONDRIAL"/>
    <property type="match status" value="1"/>
</dbReference>
<dbReference type="Pfam" id="PF19303">
    <property type="entry name" value="Anticodon_3"/>
    <property type="match status" value="1"/>
</dbReference>
<organism evidence="13 14">
    <name type="scientific">Cronartium quercuum f. sp. fusiforme G11</name>
    <dbReference type="NCBI Taxonomy" id="708437"/>
    <lineage>
        <taxon>Eukaryota</taxon>
        <taxon>Fungi</taxon>
        <taxon>Dikarya</taxon>
        <taxon>Basidiomycota</taxon>
        <taxon>Pucciniomycotina</taxon>
        <taxon>Pucciniomycetes</taxon>
        <taxon>Pucciniales</taxon>
        <taxon>Coleosporiaceae</taxon>
        <taxon>Cronartium</taxon>
    </lineage>
</organism>
<protein>
    <recommendedName>
        <fullName evidence="9">Probable methionine--tRNA ligase, mitochondrial</fullName>
        <ecNumber evidence="2">6.1.1.10</ecNumber>
    </recommendedName>
</protein>
<feature type="domain" description="Methionyl-tRNA synthetase anticodon-binding" evidence="12">
    <location>
        <begin position="375"/>
        <end position="472"/>
    </location>
</feature>
<dbReference type="PRINTS" id="PR01041">
    <property type="entry name" value="TRNASYNTHMET"/>
</dbReference>
<dbReference type="NCBIfam" id="TIGR00398">
    <property type="entry name" value="metG"/>
    <property type="match status" value="1"/>
</dbReference>
<name>A0A9P6NQD3_9BASI</name>
<evidence type="ECO:0000256" key="3">
    <source>
        <dbReference type="ARBA" id="ARBA00022598"/>
    </source>
</evidence>
<keyword evidence="3 10" id="KW-0436">Ligase</keyword>
<dbReference type="SUPFAM" id="SSF47323">
    <property type="entry name" value="Anticodon-binding domain of a subclass of class I aminoacyl-tRNA synthetases"/>
    <property type="match status" value="1"/>
</dbReference>
<keyword evidence="14" id="KW-1185">Reference proteome</keyword>
<evidence type="ECO:0000256" key="1">
    <source>
        <dbReference type="ARBA" id="ARBA00005594"/>
    </source>
</evidence>
<dbReference type="Gene3D" id="1.10.730.10">
    <property type="entry name" value="Isoleucyl-tRNA Synthetase, Domain 1"/>
    <property type="match status" value="1"/>
</dbReference>
<dbReference type="SUPFAM" id="SSF52374">
    <property type="entry name" value="Nucleotidylyl transferase"/>
    <property type="match status" value="1"/>
</dbReference>
<dbReference type="GO" id="GO:0005739">
    <property type="term" value="C:mitochondrion"/>
    <property type="evidence" value="ECO:0007669"/>
    <property type="project" value="UniProtKB-ARBA"/>
</dbReference>
<dbReference type="InterPro" id="IPR015413">
    <property type="entry name" value="Methionyl/Leucyl_tRNA_Synth"/>
</dbReference>
<comment type="caution">
    <text evidence="13">The sequence shown here is derived from an EMBL/GenBank/DDBJ whole genome shotgun (WGS) entry which is preliminary data.</text>
</comment>
<keyword evidence="7 10" id="KW-0030">Aminoacyl-tRNA synthetase</keyword>
<keyword evidence="4 10" id="KW-0547">Nucleotide-binding</keyword>
<evidence type="ECO:0000256" key="6">
    <source>
        <dbReference type="ARBA" id="ARBA00022917"/>
    </source>
</evidence>
<dbReference type="InterPro" id="IPR023457">
    <property type="entry name" value="Met-tRNA_synth_2"/>
</dbReference>